<organism evidence="2 3">
    <name type="scientific">Rhizopus azygosporus</name>
    <name type="common">Rhizopus microsporus var. azygosporus</name>
    <dbReference type="NCBI Taxonomy" id="86630"/>
    <lineage>
        <taxon>Eukaryota</taxon>
        <taxon>Fungi</taxon>
        <taxon>Fungi incertae sedis</taxon>
        <taxon>Mucoromycota</taxon>
        <taxon>Mucoromycotina</taxon>
        <taxon>Mucoromycetes</taxon>
        <taxon>Mucorales</taxon>
        <taxon>Mucorineae</taxon>
        <taxon>Rhizopodaceae</taxon>
        <taxon>Rhizopus</taxon>
    </lineage>
</organism>
<evidence type="ECO:0000313" key="2">
    <source>
        <dbReference type="EMBL" id="RCH95507.1"/>
    </source>
</evidence>
<reference evidence="2 3" key="1">
    <citation type="journal article" date="2018" name="G3 (Bethesda)">
        <title>Phylogenetic and Phylogenomic Definition of Rhizopus Species.</title>
        <authorList>
            <person name="Gryganskyi A.P."/>
            <person name="Golan J."/>
            <person name="Dolatabadi S."/>
            <person name="Mondo S."/>
            <person name="Robb S."/>
            <person name="Idnurm A."/>
            <person name="Muszewska A."/>
            <person name="Steczkiewicz K."/>
            <person name="Masonjones S."/>
            <person name="Liao H.L."/>
            <person name="Gajdeczka M.T."/>
            <person name="Anike F."/>
            <person name="Vuek A."/>
            <person name="Anishchenko I.M."/>
            <person name="Voigt K."/>
            <person name="de Hoog G.S."/>
            <person name="Smith M.E."/>
            <person name="Heitman J."/>
            <person name="Vilgalys R."/>
            <person name="Stajich J.E."/>
        </authorList>
    </citation>
    <scope>NUCLEOTIDE SEQUENCE [LARGE SCALE GENOMIC DNA]</scope>
    <source>
        <strain evidence="2 3">CBS 357.93</strain>
    </source>
</reference>
<comment type="caution">
    <text evidence="2">The sequence shown here is derived from an EMBL/GenBank/DDBJ whole genome shotgun (WGS) entry which is preliminary data.</text>
</comment>
<feature type="region of interest" description="Disordered" evidence="1">
    <location>
        <begin position="84"/>
        <end position="110"/>
    </location>
</feature>
<dbReference type="EMBL" id="PJQL01000459">
    <property type="protein sequence ID" value="RCH95507.1"/>
    <property type="molecule type" value="Genomic_DNA"/>
</dbReference>
<keyword evidence="3" id="KW-1185">Reference proteome</keyword>
<dbReference type="AlphaFoldDB" id="A0A367K033"/>
<gene>
    <name evidence="2" type="ORF">CU097_011278</name>
</gene>
<evidence type="ECO:0000256" key="1">
    <source>
        <dbReference type="SAM" id="MobiDB-lite"/>
    </source>
</evidence>
<proteinExistence type="predicted"/>
<accession>A0A367K033</accession>
<evidence type="ECO:0000313" key="3">
    <source>
        <dbReference type="Proteomes" id="UP000252139"/>
    </source>
</evidence>
<dbReference type="OrthoDB" id="2363105at2759"/>
<name>A0A367K033_RHIAZ</name>
<feature type="compositionally biased region" description="Low complexity" evidence="1">
    <location>
        <begin position="84"/>
        <end position="95"/>
    </location>
</feature>
<dbReference type="Proteomes" id="UP000252139">
    <property type="component" value="Unassembled WGS sequence"/>
</dbReference>
<protein>
    <submittedName>
        <fullName evidence="2">Uncharacterized protein</fullName>
    </submittedName>
</protein>
<sequence length="139" mass="15894">MAYQIINSLQSDVSSSRKRRMDDDSEAIVLNENKRYFDLHTQFSPVEVPKHTTLPAITFASPDYMPPPRSEVPLWLQPVPKTTINTTTTTYNSNNVSSPATEDESEDDGPLLTPLFLLQQEKNTNEYWGDNMAIDEQWQ</sequence>